<feature type="transmembrane region" description="Helical" evidence="7">
    <location>
        <begin position="108"/>
        <end position="126"/>
    </location>
</feature>
<evidence type="ECO:0000256" key="7">
    <source>
        <dbReference type="SAM" id="Phobius"/>
    </source>
</evidence>
<evidence type="ECO:0000256" key="1">
    <source>
        <dbReference type="ARBA" id="ARBA00004141"/>
    </source>
</evidence>
<dbReference type="PANTHER" id="PTHR33048:SF163">
    <property type="entry name" value="INTEGRAL MEMBRANE PROTEIN (AFU_ORTHOLOGUE AFUA_8G05510)"/>
    <property type="match status" value="1"/>
</dbReference>
<keyword evidence="3 7" id="KW-1133">Transmembrane helix</keyword>
<feature type="transmembrane region" description="Helical" evidence="7">
    <location>
        <begin position="259"/>
        <end position="279"/>
    </location>
</feature>
<dbReference type="GO" id="GO:0016020">
    <property type="term" value="C:membrane"/>
    <property type="evidence" value="ECO:0007669"/>
    <property type="project" value="UniProtKB-SubCell"/>
</dbReference>
<dbReference type="AlphaFoldDB" id="A0A2T2ZZT0"/>
<feature type="transmembrane region" description="Helical" evidence="7">
    <location>
        <begin position="219"/>
        <end position="239"/>
    </location>
</feature>
<feature type="transmembrane region" description="Helical" evidence="7">
    <location>
        <begin position="138"/>
        <end position="158"/>
    </location>
</feature>
<keyword evidence="10" id="KW-1185">Reference proteome</keyword>
<organism evidence="9 10">
    <name type="scientific">Coniella lustricola</name>
    <dbReference type="NCBI Taxonomy" id="2025994"/>
    <lineage>
        <taxon>Eukaryota</taxon>
        <taxon>Fungi</taxon>
        <taxon>Dikarya</taxon>
        <taxon>Ascomycota</taxon>
        <taxon>Pezizomycotina</taxon>
        <taxon>Sordariomycetes</taxon>
        <taxon>Sordariomycetidae</taxon>
        <taxon>Diaporthales</taxon>
        <taxon>Schizoparmaceae</taxon>
        <taxon>Coniella</taxon>
    </lineage>
</organism>
<proteinExistence type="inferred from homology"/>
<feature type="region of interest" description="Disordered" evidence="6">
    <location>
        <begin position="303"/>
        <end position="327"/>
    </location>
</feature>
<feature type="transmembrane region" description="Helical" evidence="7">
    <location>
        <begin position="188"/>
        <end position="207"/>
    </location>
</feature>
<feature type="domain" description="Rhodopsin" evidence="8">
    <location>
        <begin position="37"/>
        <end position="283"/>
    </location>
</feature>
<gene>
    <name evidence="9" type="ORF">BD289DRAFT_441078</name>
</gene>
<dbReference type="Pfam" id="PF20684">
    <property type="entry name" value="Fung_rhodopsin"/>
    <property type="match status" value="1"/>
</dbReference>
<keyword evidence="2 7" id="KW-0812">Transmembrane</keyword>
<sequence>MSSNSTESQSYLDYDKGPLVIRVITAILTVATLFVALRIYVRLQRARDYGLALDDWLSVASVVLIWAEYINCVLTVTAGGVGLHLTVALEKKPNALRNVFLNMYSGELIYFTGVMTIKWSVLAMYYRIFPTKFMKWGYIALGAINFAWWIGCMFATIFQCTPIHDYWDLYDDSSVCINANVFYLSTNGIPNIVMDALILCLPMWEVYKLHLGRKVKIAIGANFLIGALVLIASIYKLTLMVEMYYLGSSLDVTYYLANLVMWWIVEPSLGIISAALPTLRPVLVYVMGRLGLGSDTTQPSARPGLVTFGQGNSRGKKRTGYTTTGSIDQDIEEQSLNTWPELHHGKSYATVGVGSEVQLSHIALQDPRTIAVQTEVAWKESRR</sequence>
<name>A0A2T2ZZT0_9PEZI</name>
<accession>A0A2T2ZZT0</accession>
<dbReference type="STRING" id="2025994.A0A2T2ZZT0"/>
<dbReference type="OrthoDB" id="3934549at2759"/>
<dbReference type="EMBL" id="KZ678536">
    <property type="protein sequence ID" value="PSR80253.1"/>
    <property type="molecule type" value="Genomic_DNA"/>
</dbReference>
<evidence type="ECO:0000313" key="9">
    <source>
        <dbReference type="EMBL" id="PSR80253.1"/>
    </source>
</evidence>
<evidence type="ECO:0000259" key="8">
    <source>
        <dbReference type="Pfam" id="PF20684"/>
    </source>
</evidence>
<evidence type="ECO:0000313" key="10">
    <source>
        <dbReference type="Proteomes" id="UP000241462"/>
    </source>
</evidence>
<evidence type="ECO:0000256" key="4">
    <source>
        <dbReference type="ARBA" id="ARBA00023136"/>
    </source>
</evidence>
<dbReference type="InterPro" id="IPR049326">
    <property type="entry name" value="Rhodopsin_dom_fungi"/>
</dbReference>
<dbReference type="InterPro" id="IPR052337">
    <property type="entry name" value="SAT4-like"/>
</dbReference>
<comment type="similarity">
    <text evidence="5">Belongs to the SAT4 family.</text>
</comment>
<evidence type="ECO:0000256" key="5">
    <source>
        <dbReference type="ARBA" id="ARBA00038359"/>
    </source>
</evidence>
<feature type="transmembrane region" description="Helical" evidence="7">
    <location>
        <begin position="20"/>
        <end position="41"/>
    </location>
</feature>
<feature type="transmembrane region" description="Helical" evidence="7">
    <location>
        <begin position="62"/>
        <end position="88"/>
    </location>
</feature>
<keyword evidence="4 7" id="KW-0472">Membrane</keyword>
<dbReference type="Proteomes" id="UP000241462">
    <property type="component" value="Unassembled WGS sequence"/>
</dbReference>
<reference evidence="9 10" key="1">
    <citation type="journal article" date="2018" name="Mycol. Prog.">
        <title>Coniella lustricola, a new species from submerged detritus.</title>
        <authorList>
            <person name="Raudabaugh D.B."/>
            <person name="Iturriaga T."/>
            <person name="Carver A."/>
            <person name="Mondo S."/>
            <person name="Pangilinan J."/>
            <person name="Lipzen A."/>
            <person name="He G."/>
            <person name="Amirebrahimi M."/>
            <person name="Grigoriev I.V."/>
            <person name="Miller A.N."/>
        </authorList>
    </citation>
    <scope>NUCLEOTIDE SEQUENCE [LARGE SCALE GENOMIC DNA]</scope>
    <source>
        <strain evidence="9 10">B22-T-1</strain>
    </source>
</reference>
<dbReference type="PANTHER" id="PTHR33048">
    <property type="entry name" value="PTH11-LIKE INTEGRAL MEMBRANE PROTEIN (AFU_ORTHOLOGUE AFUA_5G11245)"/>
    <property type="match status" value="1"/>
</dbReference>
<evidence type="ECO:0000256" key="6">
    <source>
        <dbReference type="SAM" id="MobiDB-lite"/>
    </source>
</evidence>
<dbReference type="InParanoid" id="A0A2T2ZZT0"/>
<protein>
    <recommendedName>
        <fullName evidence="8">Rhodopsin domain-containing protein</fullName>
    </recommendedName>
</protein>
<evidence type="ECO:0000256" key="2">
    <source>
        <dbReference type="ARBA" id="ARBA00022692"/>
    </source>
</evidence>
<evidence type="ECO:0000256" key="3">
    <source>
        <dbReference type="ARBA" id="ARBA00022989"/>
    </source>
</evidence>
<comment type="subcellular location">
    <subcellularLocation>
        <location evidence="1">Membrane</location>
        <topology evidence="1">Multi-pass membrane protein</topology>
    </subcellularLocation>
</comment>